<accession>A0A645FL77</accession>
<reference evidence="1" key="1">
    <citation type="submission" date="2019-08" db="EMBL/GenBank/DDBJ databases">
        <authorList>
            <person name="Kucharzyk K."/>
            <person name="Murdoch R.W."/>
            <person name="Higgins S."/>
            <person name="Loffler F."/>
        </authorList>
    </citation>
    <scope>NUCLEOTIDE SEQUENCE</scope>
</reference>
<comment type="caution">
    <text evidence="1">The sequence shown here is derived from an EMBL/GenBank/DDBJ whole genome shotgun (WGS) entry which is preliminary data.</text>
</comment>
<gene>
    <name evidence="1" type="ORF">SDC9_160484</name>
</gene>
<evidence type="ECO:0000313" key="1">
    <source>
        <dbReference type="EMBL" id="MPN13164.1"/>
    </source>
</evidence>
<dbReference type="AlphaFoldDB" id="A0A645FL77"/>
<dbReference type="EMBL" id="VSSQ01059637">
    <property type="protein sequence ID" value="MPN13164.1"/>
    <property type="molecule type" value="Genomic_DNA"/>
</dbReference>
<organism evidence="1">
    <name type="scientific">bioreactor metagenome</name>
    <dbReference type="NCBI Taxonomy" id="1076179"/>
    <lineage>
        <taxon>unclassified sequences</taxon>
        <taxon>metagenomes</taxon>
        <taxon>ecological metagenomes</taxon>
    </lineage>
</organism>
<name>A0A645FL77_9ZZZZ</name>
<proteinExistence type="predicted"/>
<sequence>MEEAIGQVLAKPDVQEKLAKIYVRADFADGHTLGDQVGKLIQYWTPIVESSGIKSNTN</sequence>
<protein>
    <submittedName>
        <fullName evidence="1">Uncharacterized protein</fullName>
    </submittedName>
</protein>